<keyword evidence="3" id="KW-1003">Cell membrane</keyword>
<feature type="transmembrane region" description="Helical" evidence="12">
    <location>
        <begin position="487"/>
        <end position="514"/>
    </location>
</feature>
<dbReference type="RefSeq" id="XP_014178154.1">
    <property type="nucleotide sequence ID" value="XM_014322679.1"/>
</dbReference>
<evidence type="ECO:0000259" key="13">
    <source>
        <dbReference type="Pfam" id="PF22997"/>
    </source>
</evidence>
<evidence type="ECO:0000256" key="6">
    <source>
        <dbReference type="ARBA" id="ARBA00022692"/>
    </source>
</evidence>
<feature type="region of interest" description="Disordered" evidence="11">
    <location>
        <begin position="552"/>
        <end position="572"/>
    </location>
</feature>
<evidence type="ECO:0000256" key="3">
    <source>
        <dbReference type="ARBA" id="ARBA00022475"/>
    </source>
</evidence>
<dbReference type="InterPro" id="IPR004835">
    <property type="entry name" value="Chitin_synth"/>
</dbReference>
<dbReference type="GO" id="GO:0004100">
    <property type="term" value="F:chitin synthase activity"/>
    <property type="evidence" value="ECO:0007669"/>
    <property type="project" value="UniProtKB-EC"/>
</dbReference>
<evidence type="ECO:0000256" key="8">
    <source>
        <dbReference type="ARBA" id="ARBA00023136"/>
    </source>
</evidence>
<evidence type="ECO:0000256" key="11">
    <source>
        <dbReference type="SAM" id="MobiDB-lite"/>
    </source>
</evidence>
<organism evidence="14 15">
    <name type="scientific">Trichosporon asahii var. asahii (strain ATCC 90039 / CBS 2479 / JCM 2466 / KCTC 7840 / NBRC 103889/ NCYC 2677 / UAMH 7654)</name>
    <name type="common">Yeast</name>
    <dbReference type="NCBI Taxonomy" id="1186058"/>
    <lineage>
        <taxon>Eukaryota</taxon>
        <taxon>Fungi</taxon>
        <taxon>Dikarya</taxon>
        <taxon>Basidiomycota</taxon>
        <taxon>Agaricomycotina</taxon>
        <taxon>Tremellomycetes</taxon>
        <taxon>Trichosporonales</taxon>
        <taxon>Trichosporonaceae</taxon>
        <taxon>Trichosporon</taxon>
    </lineage>
</organism>
<feature type="region of interest" description="Disordered" evidence="11">
    <location>
        <begin position="157"/>
        <end position="180"/>
    </location>
</feature>
<dbReference type="SUPFAM" id="SSF53448">
    <property type="entry name" value="Nucleotide-diphospho-sugar transferases"/>
    <property type="match status" value="1"/>
</dbReference>
<feature type="compositionally biased region" description="Low complexity" evidence="11">
    <location>
        <begin position="1329"/>
        <end position="1349"/>
    </location>
</feature>
<comment type="caution">
    <text evidence="14">The sequence shown here is derived from an EMBL/GenBank/DDBJ whole genome shotgun (WGS) entry which is preliminary data.</text>
</comment>
<dbReference type="PANTHER" id="PTHR22914">
    <property type="entry name" value="CHITIN SYNTHASE"/>
    <property type="match status" value="1"/>
</dbReference>
<proteinExistence type="predicted"/>
<feature type="region of interest" description="Disordered" evidence="11">
    <location>
        <begin position="1222"/>
        <end position="1359"/>
    </location>
</feature>
<evidence type="ECO:0000256" key="1">
    <source>
        <dbReference type="ARBA" id="ARBA00004651"/>
    </source>
</evidence>
<protein>
    <recommendedName>
        <fullName evidence="2">chitin synthase</fullName>
        <ecNumber evidence="2">2.4.1.16</ecNumber>
    </recommendedName>
</protein>
<evidence type="ECO:0000256" key="4">
    <source>
        <dbReference type="ARBA" id="ARBA00022676"/>
    </source>
</evidence>
<dbReference type="EC" id="2.4.1.16" evidence="2"/>
<gene>
    <name evidence="14" type="ORF">A1Q1_04302</name>
</gene>
<dbReference type="PANTHER" id="PTHR22914:SF16">
    <property type="entry name" value="CHITIN SYNTHASE 3"/>
    <property type="match status" value="1"/>
</dbReference>
<dbReference type="Pfam" id="PF22997">
    <property type="entry name" value="CHS4"/>
    <property type="match status" value="1"/>
</dbReference>
<dbReference type="InterPro" id="IPR029044">
    <property type="entry name" value="Nucleotide-diphossugar_trans"/>
</dbReference>
<dbReference type="Proteomes" id="UP000002748">
    <property type="component" value="Unassembled WGS sequence"/>
</dbReference>
<comment type="subcellular location">
    <subcellularLocation>
        <location evidence="1">Cell membrane</location>
        <topology evidence="1">Multi-pass membrane protein</topology>
    </subcellularLocation>
</comment>
<feature type="region of interest" description="Disordered" evidence="11">
    <location>
        <begin position="1"/>
        <end position="50"/>
    </location>
</feature>
<feature type="transmembrane region" description="Helical" evidence="12">
    <location>
        <begin position="1053"/>
        <end position="1075"/>
    </location>
</feature>
<feature type="compositionally biased region" description="Basic and acidic residues" evidence="11">
    <location>
        <begin position="81"/>
        <end position="90"/>
    </location>
</feature>
<evidence type="ECO:0000256" key="2">
    <source>
        <dbReference type="ARBA" id="ARBA00012543"/>
    </source>
</evidence>
<feature type="compositionally biased region" description="Polar residues" evidence="11">
    <location>
        <begin position="1240"/>
        <end position="1254"/>
    </location>
</feature>
<feature type="compositionally biased region" description="Polar residues" evidence="11">
    <location>
        <begin position="1263"/>
        <end position="1272"/>
    </location>
</feature>
<dbReference type="VEuPathDB" id="FungiDB:A1Q1_04302"/>
<feature type="region of interest" description="Disordered" evidence="11">
    <location>
        <begin position="63"/>
        <end position="90"/>
    </location>
</feature>
<feature type="transmembrane region" description="Helical" evidence="12">
    <location>
        <begin position="228"/>
        <end position="246"/>
    </location>
</feature>
<evidence type="ECO:0000313" key="14">
    <source>
        <dbReference type="EMBL" id="EJT47059.1"/>
    </source>
</evidence>
<dbReference type="GO" id="GO:0030428">
    <property type="term" value="C:cell septum"/>
    <property type="evidence" value="ECO:0007669"/>
    <property type="project" value="TreeGrafter"/>
</dbReference>
<evidence type="ECO:0000256" key="7">
    <source>
        <dbReference type="ARBA" id="ARBA00022989"/>
    </source>
</evidence>
<evidence type="ECO:0000256" key="5">
    <source>
        <dbReference type="ARBA" id="ARBA00022679"/>
    </source>
</evidence>
<dbReference type="Pfam" id="PF03142">
    <property type="entry name" value="Chitin_synth_2"/>
    <property type="match status" value="1"/>
</dbReference>
<dbReference type="KEGG" id="tasa:A1Q1_04302"/>
<evidence type="ECO:0000313" key="15">
    <source>
        <dbReference type="Proteomes" id="UP000002748"/>
    </source>
</evidence>
<dbReference type="OrthoDB" id="370884at2759"/>
<keyword evidence="4" id="KW-0328">Glycosyltransferase</keyword>
<keyword evidence="9" id="KW-0325">Glycoprotein</keyword>
<keyword evidence="6 12" id="KW-0812">Transmembrane</keyword>
<name>J6ERE2_TRIAS</name>
<keyword evidence="7 12" id="KW-1133">Transmembrane helix</keyword>
<dbReference type="CDD" id="cd04190">
    <property type="entry name" value="Chitin_synth_C"/>
    <property type="match status" value="1"/>
</dbReference>
<feature type="transmembrane region" description="Helical" evidence="12">
    <location>
        <begin position="1113"/>
        <end position="1132"/>
    </location>
</feature>
<feature type="transmembrane region" description="Helical" evidence="12">
    <location>
        <begin position="193"/>
        <end position="213"/>
    </location>
</feature>
<evidence type="ECO:0000256" key="12">
    <source>
        <dbReference type="SAM" id="Phobius"/>
    </source>
</evidence>
<dbReference type="InterPro" id="IPR054295">
    <property type="entry name" value="CHS4-like_dom"/>
</dbReference>
<feature type="compositionally biased region" description="Polar residues" evidence="11">
    <location>
        <begin position="1"/>
        <end position="11"/>
    </location>
</feature>
<feature type="transmembrane region" description="Helical" evidence="12">
    <location>
        <begin position="1081"/>
        <end position="1101"/>
    </location>
</feature>
<accession>J6ERE2</accession>
<reference evidence="14 15" key="1">
    <citation type="journal article" date="2012" name="Eukaryot. Cell">
        <title>Draft genome sequence of CBS 2479, the standard type strain of Trichosporon asahii.</title>
        <authorList>
            <person name="Yang R.Y."/>
            <person name="Li H.T."/>
            <person name="Zhu H."/>
            <person name="Zhou G.P."/>
            <person name="Wang M."/>
            <person name="Wang L."/>
        </authorList>
    </citation>
    <scope>NUCLEOTIDE SEQUENCE [LARGE SCALE GENOMIC DNA]</scope>
    <source>
        <strain evidence="15">ATCC 90039 / CBS 2479 / JCM 2466 / KCTC 7840 / NCYC 2677 / UAMH 7654</strain>
    </source>
</reference>
<dbReference type="GeneID" id="25987815"/>
<dbReference type="GO" id="GO:0005886">
    <property type="term" value="C:plasma membrane"/>
    <property type="evidence" value="ECO:0007669"/>
    <property type="project" value="UniProtKB-SubCell"/>
</dbReference>
<comment type="catalytic activity">
    <reaction evidence="10">
        <text>[(1-&gt;4)-N-acetyl-beta-D-glucosaminyl](n) + UDP-N-acetyl-alpha-D-glucosamine = [(1-&gt;4)-N-acetyl-beta-D-glucosaminyl](n+1) + UDP + H(+)</text>
        <dbReference type="Rhea" id="RHEA:16637"/>
        <dbReference type="Rhea" id="RHEA-COMP:9593"/>
        <dbReference type="Rhea" id="RHEA-COMP:9595"/>
        <dbReference type="ChEBI" id="CHEBI:15378"/>
        <dbReference type="ChEBI" id="CHEBI:17029"/>
        <dbReference type="ChEBI" id="CHEBI:57705"/>
        <dbReference type="ChEBI" id="CHEBI:58223"/>
        <dbReference type="EC" id="2.4.1.16"/>
    </reaction>
</comment>
<dbReference type="EMBL" id="ALBS01000266">
    <property type="protein sequence ID" value="EJT47059.1"/>
    <property type="molecule type" value="Genomic_DNA"/>
</dbReference>
<keyword evidence="8 12" id="KW-0472">Membrane</keyword>
<sequence>MSRPPFNTNVSFEEKPPTPRRQSNRTGAPPPVPMKDNGGSKDGYGQPIPTLGYEEAGYAGTSYQGFSQSAGANVGRKKSMVRPERERIEPGHRLYHYREHAAADDVRVQPSTTGNQPYAPRQGGATGLRRGKSVLGRDGDLEQESGLNLFKRGGTIRRKASRAAPRPSDGTGEPPEKPRGCCSNIAPGPVDGWMIYCFVITCWIPNFIISGVFRKKTPEAQRAWREKMGIVAICAALMAIVGYITFGFTQTVCGKQGARIKGENISVSSVIINGYNYDLGTWKHPAVENTEFNGTVTPLYMEDWMVAGKDVSFLFQNVAGKCRGVITKAEGSSIPSQDDVLAWFFPCNPFPSNSSLPVNATGYDNAKNCHTSPTARDEFEKLGKTKHKAGVVYYTWDQVRNESSSRALAVYQGSVIDLGLLKWLDNRQVNYPDVFNLMMNETDRFARRDITSMMNRAGWNREGDCLADTIRVGFVDSKTIGCFASDIVLWVSLVFILGAVLIKFFMALFFGWFLSWKIGNFNSESYKDRMRRAEEIENWTDDIYRPAPGYLRPNARDTGGKNGAAGGAKKGHFLPKQSRFSRADTMMMPSSRPGTGYGGQLDLNRRQPSSVYGNSLMPTMRNTPPGSPMLRGSHSSASLPLESSIYGSSESNCPFPLNNCIPQPPPDFEPFGYPLVHTICLVTAYSESIEGLRTTMDSIATTDYPNSHKLILVVCDGMVRGSGSKQFTPDIVLSMMKDLVVPEQEVEAHSYVAIADGHKRHNMAKVYAGFYAYDNDTVEPSKQQRVPVVMVAKVGNPMERNDAKPGNRGKRDSQIVLMNFLQKVMFDERMTTFEYEFFNSLWRCTGVSPDKYETILCVDADTKVFPDSISRMNACMVNDPEIMGLCGETKIANKRETWVTMIQVFEYYISHHQTKAFESVFGGVTCLPGCFSMYRIKSPKGDSGYWVPILANPDIVEHYSENVVDTLHKKNLLLLGEDRYLSTLMLKTFPKRKMVFCPQAVCKTIVPDTFKVLLSQRRRWINSTIHNLFELMLVRDLCGTFCFSMQFVVFMDLVGTLVLPAAISFTIYVIVIAIIPSQPTPTISLILLACILGLPGVLIVITSRKFVYVGWMLLYLCSLPVWNFILPAYSFWHMDDFSWGETRKVQGEEGKKDAGHGDKEGHFDSSNIVMKRWIEFERERRWREGTMSRDSYYDVIQRSNSPHGGRSSTNHRYSMVSTAETHQSGFNTAEGGNNGLLRSDNMSSLALPPSNSDLSMYRPSRSPADNRSNNYPGSEEEQPILGAPAPAPEQARSPPGSRGVSLVDRGYVPPPSSAQDPVRRVARNHNRRSSSQGGRNGNSMSSSGHNNASLPPGAAAPRY</sequence>
<feature type="domain" description="Chitin synthase 4-like" evidence="13">
    <location>
        <begin position="392"/>
        <end position="474"/>
    </location>
</feature>
<dbReference type="GO" id="GO:0006031">
    <property type="term" value="P:chitin biosynthetic process"/>
    <property type="evidence" value="ECO:0007669"/>
    <property type="project" value="TreeGrafter"/>
</dbReference>
<evidence type="ECO:0000256" key="10">
    <source>
        <dbReference type="ARBA" id="ARBA00048014"/>
    </source>
</evidence>
<evidence type="ECO:0000256" key="9">
    <source>
        <dbReference type="ARBA" id="ARBA00023180"/>
    </source>
</evidence>
<feature type="compositionally biased region" description="Polar residues" evidence="11">
    <location>
        <begin position="1222"/>
        <end position="1231"/>
    </location>
</feature>
<dbReference type="HOGENOM" id="CLU_002572_1_0_1"/>
<keyword evidence="5" id="KW-0808">Transferase</keyword>
<feature type="region of interest" description="Disordered" evidence="11">
    <location>
        <begin position="109"/>
        <end position="139"/>
    </location>
</feature>